<evidence type="ECO:0000256" key="4">
    <source>
        <dbReference type="ARBA" id="ARBA00022679"/>
    </source>
</evidence>
<evidence type="ECO:0000259" key="6">
    <source>
        <dbReference type="Pfam" id="PF00155"/>
    </source>
</evidence>
<dbReference type="RefSeq" id="WP_104813591.1">
    <property type="nucleotide sequence ID" value="NZ_MQUB01000001.1"/>
</dbReference>
<evidence type="ECO:0000256" key="1">
    <source>
        <dbReference type="ARBA" id="ARBA00001933"/>
    </source>
</evidence>
<dbReference type="InterPro" id="IPR004839">
    <property type="entry name" value="Aminotransferase_I/II_large"/>
</dbReference>
<dbReference type="CDD" id="cd00609">
    <property type="entry name" value="AAT_like"/>
    <property type="match status" value="1"/>
</dbReference>
<dbReference type="Gene3D" id="3.40.640.10">
    <property type="entry name" value="Type I PLP-dependent aspartate aminotransferase-like (Major domain)"/>
    <property type="match status" value="1"/>
</dbReference>
<gene>
    <name evidence="7" type="ORF">BST85_12625</name>
</gene>
<keyword evidence="5" id="KW-0663">Pyridoxal phosphate</keyword>
<dbReference type="NCBIfam" id="NF006569">
    <property type="entry name" value="PRK09082.1"/>
    <property type="match status" value="1"/>
</dbReference>
<dbReference type="AlphaFoldDB" id="A0A2S7KSQ3"/>
<dbReference type="PANTHER" id="PTHR43807:SF20">
    <property type="entry name" value="FI04487P"/>
    <property type="match status" value="1"/>
</dbReference>
<keyword evidence="4 7" id="KW-0808">Transferase</keyword>
<dbReference type="InterPro" id="IPR051326">
    <property type="entry name" value="Kynurenine-oxoglutarate_AT"/>
</dbReference>
<dbReference type="PANTHER" id="PTHR43807">
    <property type="entry name" value="FI04487P"/>
    <property type="match status" value="1"/>
</dbReference>
<evidence type="ECO:0000256" key="5">
    <source>
        <dbReference type="ARBA" id="ARBA00022898"/>
    </source>
</evidence>
<dbReference type="Pfam" id="PF00155">
    <property type="entry name" value="Aminotran_1_2"/>
    <property type="match status" value="1"/>
</dbReference>
<dbReference type="FunFam" id="3.40.640.10:FF:000033">
    <property type="entry name" value="Aspartate aminotransferase"/>
    <property type="match status" value="1"/>
</dbReference>
<comment type="caution">
    <text evidence="7">The sequence shown here is derived from an EMBL/GenBank/DDBJ whole genome shotgun (WGS) entry which is preliminary data.</text>
</comment>
<dbReference type="Proteomes" id="UP000239800">
    <property type="component" value="Unassembled WGS sequence"/>
</dbReference>
<evidence type="ECO:0000313" key="8">
    <source>
        <dbReference type="Proteomes" id="UP000239800"/>
    </source>
</evidence>
<dbReference type="EMBL" id="MQUB01000001">
    <property type="protein sequence ID" value="PQB05646.1"/>
    <property type="molecule type" value="Genomic_DNA"/>
</dbReference>
<dbReference type="GO" id="GO:0016212">
    <property type="term" value="F:kynurenine-oxoglutarate transaminase activity"/>
    <property type="evidence" value="ECO:0007669"/>
    <property type="project" value="TreeGrafter"/>
</dbReference>
<dbReference type="InterPro" id="IPR015422">
    <property type="entry name" value="PyrdxlP-dep_Trfase_small"/>
</dbReference>
<dbReference type="OrthoDB" id="9802328at2"/>
<evidence type="ECO:0000256" key="3">
    <source>
        <dbReference type="ARBA" id="ARBA00022576"/>
    </source>
</evidence>
<accession>A0A2S7KSQ3</accession>
<comment type="cofactor">
    <cofactor evidence="1">
        <name>pyridoxal 5'-phosphate</name>
        <dbReference type="ChEBI" id="CHEBI:597326"/>
    </cofactor>
</comment>
<organism evidence="7 8">
    <name type="scientific">Aureitalea marina</name>
    <dbReference type="NCBI Taxonomy" id="930804"/>
    <lineage>
        <taxon>Bacteria</taxon>
        <taxon>Pseudomonadati</taxon>
        <taxon>Bacteroidota</taxon>
        <taxon>Flavobacteriia</taxon>
        <taxon>Flavobacteriales</taxon>
        <taxon>Flavobacteriaceae</taxon>
        <taxon>Aureitalea</taxon>
    </lineage>
</organism>
<evidence type="ECO:0000313" key="7">
    <source>
        <dbReference type="EMBL" id="PQB05646.1"/>
    </source>
</evidence>
<protein>
    <submittedName>
        <fullName evidence="7">Methionine aminotransferase</fullName>
    </submittedName>
</protein>
<dbReference type="InterPro" id="IPR015424">
    <property type="entry name" value="PyrdxlP-dep_Trfase"/>
</dbReference>
<dbReference type="NCBIfam" id="NF009079">
    <property type="entry name" value="PRK12414.1"/>
    <property type="match status" value="1"/>
</dbReference>
<dbReference type="GO" id="GO:0005737">
    <property type="term" value="C:cytoplasm"/>
    <property type="evidence" value="ECO:0007669"/>
    <property type="project" value="TreeGrafter"/>
</dbReference>
<evidence type="ECO:0000256" key="2">
    <source>
        <dbReference type="ARBA" id="ARBA00007441"/>
    </source>
</evidence>
<dbReference type="Gene3D" id="3.90.1150.10">
    <property type="entry name" value="Aspartate Aminotransferase, domain 1"/>
    <property type="match status" value="1"/>
</dbReference>
<feature type="domain" description="Aminotransferase class I/classII large" evidence="6">
    <location>
        <begin position="27"/>
        <end position="377"/>
    </location>
</feature>
<keyword evidence="3 7" id="KW-0032">Aminotransferase</keyword>
<dbReference type="GO" id="GO:0030170">
    <property type="term" value="F:pyridoxal phosphate binding"/>
    <property type="evidence" value="ECO:0007669"/>
    <property type="project" value="InterPro"/>
</dbReference>
<comment type="similarity">
    <text evidence="2">Belongs to the class-I pyridoxal-phosphate-dependent aminotransferase family.</text>
</comment>
<reference evidence="7 8" key="1">
    <citation type="submission" date="2016-11" db="EMBL/GenBank/DDBJ databases">
        <title>Trade-off between light-utilization and light-protection in marine flavobacteria.</title>
        <authorList>
            <person name="Kumagai Y."/>
        </authorList>
    </citation>
    <scope>NUCLEOTIDE SEQUENCE [LARGE SCALE GENOMIC DNA]</scope>
    <source>
        <strain evidence="7 8">NBRC 107741</strain>
    </source>
</reference>
<dbReference type="SUPFAM" id="SSF53383">
    <property type="entry name" value="PLP-dependent transferases"/>
    <property type="match status" value="1"/>
</dbReference>
<sequence length="382" mass="42684">MSHLSKLPDVGTTIFTVMSKMAVDHNAINLSQGYPDFPSDPALIELVVRAMRDGLNQYAPMPGLLSLREAISEKTASLYGRLYDPVSEVTVTAGATQALFTAISAFIYPGDEVILFAPAYDSYLPAVELYGGKARVVQMKPPAYKPDWEEVESLITDRTKMLVINSPHNPTGTVWDEQDMKTLQDLAVRYDFMVLSDEVYEHIIFDGIHHQSASKFEALAQRSLVTASFGKTFHNTGWKLGYCLAPSGLMEEFRKVHQYNVFSVNRPVQEGLAAYLKDPRNYLNLGQFYQEKRDHFLKMVSGSRFELLPSSGTYFQLLDYSSISDEGDVQFAESLTVEKGLATIPTSVFNPGGEDFRQLRVCFAKTTETLDKAAEIINAVQH</sequence>
<keyword evidence="8" id="KW-1185">Reference proteome</keyword>
<name>A0A2S7KSQ3_9FLAO</name>
<dbReference type="InterPro" id="IPR015421">
    <property type="entry name" value="PyrdxlP-dep_Trfase_major"/>
</dbReference>
<proteinExistence type="inferred from homology"/>